<evidence type="ECO:0000256" key="3">
    <source>
        <dbReference type="ARBA" id="ARBA00022605"/>
    </source>
</evidence>
<feature type="active site" description="Proton donor" evidence="13">
    <location>
        <position position="138"/>
    </location>
</feature>
<reference evidence="16 18" key="1">
    <citation type="submission" date="2015-11" db="EMBL/GenBank/DDBJ databases">
        <title>Genomic analysis of 38 Legionella species identifies large and diverse effector repertoires.</title>
        <authorList>
            <person name="Burstein D."/>
            <person name="Amaro F."/>
            <person name="Zusman T."/>
            <person name="Lifshitz Z."/>
            <person name="Cohen O."/>
            <person name="Gilbert J.A."/>
            <person name="Pupko T."/>
            <person name="Shuman H.A."/>
            <person name="Segal G."/>
        </authorList>
    </citation>
    <scope>NUCLEOTIDE SEQUENCE [LARGE SCALE GENOMIC DNA]</scope>
    <source>
        <strain evidence="16 18">CDC#1407-AL-14</strain>
    </source>
</reference>
<comment type="catalytic activity">
    <reaction evidence="11 13">
        <text>(S)-2,3,4,5-tetrahydrodipicolinate + NADP(+) + H2O = (2S,4S)-4-hydroxy-2,3,4,5-tetrahydrodipicolinate + NADPH + H(+)</text>
        <dbReference type="Rhea" id="RHEA:35331"/>
        <dbReference type="ChEBI" id="CHEBI:15377"/>
        <dbReference type="ChEBI" id="CHEBI:15378"/>
        <dbReference type="ChEBI" id="CHEBI:16845"/>
        <dbReference type="ChEBI" id="CHEBI:57783"/>
        <dbReference type="ChEBI" id="CHEBI:58349"/>
        <dbReference type="ChEBI" id="CHEBI:67139"/>
        <dbReference type="EC" id="1.17.1.8"/>
    </reaction>
</comment>
<feature type="binding site" evidence="13">
    <location>
        <position position="135"/>
    </location>
    <ligand>
        <name>(S)-2,3,4,5-tetrahydrodipicolinate</name>
        <dbReference type="ChEBI" id="CHEBI:16845"/>
    </ligand>
</feature>
<comment type="caution">
    <text evidence="13">Was originally thought to be a dihydrodipicolinate reductase (DHDPR), catalyzing the conversion of dihydrodipicolinate to tetrahydrodipicolinate. However, it was shown in E.coli that the substrate of the enzymatic reaction is not dihydrodipicolinate (DHDP) but in fact (2S,4S)-4-hydroxy-2,3,4,5-tetrahydrodipicolinic acid (HTPA), the product released by the DapA-catalyzed reaction.</text>
</comment>
<keyword evidence="5 13" id="KW-0220">Diaminopimelate biosynthesis</keyword>
<comment type="catalytic activity">
    <reaction evidence="12 13">
        <text>(S)-2,3,4,5-tetrahydrodipicolinate + NAD(+) + H2O = (2S,4S)-4-hydroxy-2,3,4,5-tetrahydrodipicolinate + NADH + H(+)</text>
        <dbReference type="Rhea" id="RHEA:35323"/>
        <dbReference type="ChEBI" id="CHEBI:15377"/>
        <dbReference type="ChEBI" id="CHEBI:15378"/>
        <dbReference type="ChEBI" id="CHEBI:16845"/>
        <dbReference type="ChEBI" id="CHEBI:57540"/>
        <dbReference type="ChEBI" id="CHEBI:57945"/>
        <dbReference type="ChEBI" id="CHEBI:67139"/>
        <dbReference type="EC" id="1.17.1.8"/>
    </reaction>
</comment>
<dbReference type="EC" id="1.17.1.8" evidence="10 13"/>
<name>A0A378IDJ2_9GAMM</name>
<dbReference type="GO" id="GO:0051287">
    <property type="term" value="F:NAD binding"/>
    <property type="evidence" value="ECO:0007669"/>
    <property type="project" value="UniProtKB-UniRule"/>
</dbReference>
<comment type="subcellular location">
    <subcellularLocation>
        <location evidence="13">Cytoplasm</location>
    </subcellularLocation>
</comment>
<evidence type="ECO:0000256" key="9">
    <source>
        <dbReference type="ARBA" id="ARBA00037922"/>
    </source>
</evidence>
<dbReference type="GO" id="GO:0019877">
    <property type="term" value="P:diaminopimelate biosynthetic process"/>
    <property type="evidence" value="ECO:0007669"/>
    <property type="project" value="UniProtKB-UniRule"/>
</dbReference>
<dbReference type="SUPFAM" id="SSF51735">
    <property type="entry name" value="NAD(P)-binding Rossmann-fold domains"/>
    <property type="match status" value="1"/>
</dbReference>
<dbReference type="PROSITE" id="PS01298">
    <property type="entry name" value="DAPB"/>
    <property type="match status" value="1"/>
</dbReference>
<evidence type="ECO:0000259" key="14">
    <source>
        <dbReference type="Pfam" id="PF01113"/>
    </source>
</evidence>
<dbReference type="HAMAP" id="MF_00102">
    <property type="entry name" value="DapB"/>
    <property type="match status" value="1"/>
</dbReference>
<dbReference type="Gene3D" id="3.40.50.720">
    <property type="entry name" value="NAD(P)-binding Rossmann-like Domain"/>
    <property type="match status" value="1"/>
</dbReference>
<dbReference type="EMBL" id="LNXT01000005">
    <property type="protein sequence ID" value="KTC75315.1"/>
    <property type="molecule type" value="Genomic_DNA"/>
</dbReference>
<feature type="binding site" evidence="13">
    <location>
        <begin position="144"/>
        <end position="145"/>
    </location>
    <ligand>
        <name>(S)-2,3,4,5-tetrahydrodipicolinate</name>
        <dbReference type="ChEBI" id="CHEBI:16845"/>
    </ligand>
</feature>
<comment type="caution">
    <text evidence="13">Lacks conserved residue(s) required for the propagation of feature annotation.</text>
</comment>
<proteinExistence type="inferred from homology"/>
<keyword evidence="2 13" id="KW-0963">Cytoplasm</keyword>
<evidence type="ECO:0000256" key="13">
    <source>
        <dbReference type="HAMAP-Rule" id="MF_00102"/>
    </source>
</evidence>
<feature type="binding site" evidence="13">
    <location>
        <begin position="78"/>
        <end position="80"/>
    </location>
    <ligand>
        <name>NAD(+)</name>
        <dbReference type="ChEBI" id="CHEBI:57540"/>
    </ligand>
</feature>
<organism evidence="17 19">
    <name type="scientific">Legionella birminghamensis</name>
    <dbReference type="NCBI Taxonomy" id="28083"/>
    <lineage>
        <taxon>Bacteria</taxon>
        <taxon>Pseudomonadati</taxon>
        <taxon>Pseudomonadota</taxon>
        <taxon>Gammaproteobacteria</taxon>
        <taxon>Legionellales</taxon>
        <taxon>Legionellaceae</taxon>
        <taxon>Legionella</taxon>
    </lineage>
</organism>
<dbReference type="UniPathway" id="UPA00034">
    <property type="reaction ID" value="UER00018"/>
</dbReference>
<evidence type="ECO:0000256" key="12">
    <source>
        <dbReference type="ARBA" id="ARBA00049396"/>
    </source>
</evidence>
<dbReference type="InterPro" id="IPR022664">
    <property type="entry name" value="DapB_N_CS"/>
</dbReference>
<evidence type="ECO:0000256" key="10">
    <source>
        <dbReference type="ARBA" id="ARBA00038983"/>
    </source>
</evidence>
<evidence type="ECO:0000256" key="1">
    <source>
        <dbReference type="ARBA" id="ARBA00006642"/>
    </source>
</evidence>
<dbReference type="Proteomes" id="UP000054735">
    <property type="component" value="Unassembled WGS sequence"/>
</dbReference>
<evidence type="ECO:0000313" key="18">
    <source>
        <dbReference type="Proteomes" id="UP000054735"/>
    </source>
</evidence>
<comment type="subunit">
    <text evidence="13">Homotetramer.</text>
</comment>
<dbReference type="PIRSF" id="PIRSF000161">
    <property type="entry name" value="DHPR"/>
    <property type="match status" value="1"/>
</dbReference>
<evidence type="ECO:0000313" key="17">
    <source>
        <dbReference type="EMBL" id="STX33083.1"/>
    </source>
</evidence>
<dbReference type="EMBL" id="UGNW01000001">
    <property type="protein sequence ID" value="STX33083.1"/>
    <property type="molecule type" value="Genomic_DNA"/>
</dbReference>
<dbReference type="Gene3D" id="3.30.360.10">
    <property type="entry name" value="Dihydrodipicolinate Reductase, domain 2"/>
    <property type="match status" value="1"/>
</dbReference>
<dbReference type="OrthoDB" id="9790352at2"/>
<keyword evidence="8 13" id="KW-0457">Lysine biosynthesis</keyword>
<evidence type="ECO:0000256" key="11">
    <source>
        <dbReference type="ARBA" id="ARBA00049080"/>
    </source>
</evidence>
<evidence type="ECO:0000256" key="8">
    <source>
        <dbReference type="ARBA" id="ARBA00023154"/>
    </source>
</evidence>
<feature type="active site" description="Proton donor/acceptor" evidence="13">
    <location>
        <position position="134"/>
    </location>
</feature>
<dbReference type="NCBIfam" id="TIGR00036">
    <property type="entry name" value="dapB"/>
    <property type="match status" value="1"/>
</dbReference>
<evidence type="ECO:0000256" key="2">
    <source>
        <dbReference type="ARBA" id="ARBA00022490"/>
    </source>
</evidence>
<dbReference type="GO" id="GO:0016726">
    <property type="term" value="F:oxidoreductase activity, acting on CH or CH2 groups, NAD or NADP as acceptor"/>
    <property type="evidence" value="ECO:0007669"/>
    <property type="project" value="UniProtKB-UniRule"/>
</dbReference>
<gene>
    <name evidence="13 17" type="primary">dapB</name>
    <name evidence="16" type="ORF">Lbir_0460</name>
    <name evidence="17" type="ORF">NCTC12437_02902</name>
</gene>
<keyword evidence="3 13" id="KW-0028">Amino-acid biosynthesis</keyword>
<protein>
    <recommendedName>
        <fullName evidence="10 13">4-hydroxy-tetrahydrodipicolinate reductase</fullName>
        <shortName evidence="13">HTPA reductase</shortName>
        <ecNumber evidence="10 13">1.17.1.8</ecNumber>
    </recommendedName>
</protein>
<dbReference type="Pfam" id="PF05173">
    <property type="entry name" value="DapB_C"/>
    <property type="match status" value="1"/>
</dbReference>
<comment type="similarity">
    <text evidence="1 13">Belongs to the DapB family.</text>
</comment>
<dbReference type="PANTHER" id="PTHR20836">
    <property type="entry name" value="DIHYDRODIPICOLINATE REDUCTASE"/>
    <property type="match status" value="1"/>
</dbReference>
<evidence type="ECO:0000256" key="6">
    <source>
        <dbReference type="ARBA" id="ARBA00023002"/>
    </source>
</evidence>
<dbReference type="PANTHER" id="PTHR20836:SF0">
    <property type="entry name" value="4-HYDROXY-TETRAHYDRODIPICOLINATE REDUCTASE 1, CHLOROPLASTIC-RELATED"/>
    <property type="match status" value="1"/>
</dbReference>
<keyword evidence="6 13" id="KW-0560">Oxidoreductase</keyword>
<comment type="function">
    <text evidence="13">Catalyzes the conversion of 4-hydroxy-tetrahydrodipicolinate (HTPA) to tetrahydrodipicolinate.</text>
</comment>
<feature type="binding site" evidence="13">
    <location>
        <begin position="9"/>
        <end position="14"/>
    </location>
    <ligand>
        <name>NAD(+)</name>
        <dbReference type="ChEBI" id="CHEBI:57540"/>
    </ligand>
</feature>
<dbReference type="RefSeq" id="WP_058522580.1">
    <property type="nucleotide sequence ID" value="NZ_CAAAHV010000016.1"/>
</dbReference>
<evidence type="ECO:0000259" key="15">
    <source>
        <dbReference type="Pfam" id="PF05173"/>
    </source>
</evidence>
<sequence>MTTRVIVNGASGKMGRLACETIQAQAEFQLAAALGREDNLERAIAETQATIVIDLTRADSVYKNTMTIISAGAHPVIGTSGLLPEQIEELQTLSAELKLGGIIVPNFSLAAVLMMHFAAQAAKLFQQVEIIEAHHQQKFDAPSGTAIKTAEMIAQFRQPGPETETLAQESILGVRGGQCEGIPIHSIRLPGILARQQVIFGSQGETLSIVHDSIDRSAFMPGLLLSCQKVMELDHMVYGLESLLGLR</sequence>
<feature type="domain" description="Dihydrodipicolinate reductase N-terminal" evidence="14">
    <location>
        <begin position="4"/>
        <end position="107"/>
    </location>
</feature>
<comment type="pathway">
    <text evidence="9 13">Amino-acid biosynthesis; L-lysine biosynthesis via DAP pathway; (S)-tetrahydrodipicolinate from L-aspartate: step 4/4.</text>
</comment>
<feature type="binding site" evidence="13">
    <location>
        <begin position="104"/>
        <end position="107"/>
    </location>
    <ligand>
        <name>NAD(+)</name>
        <dbReference type="ChEBI" id="CHEBI:57540"/>
    </ligand>
</feature>
<keyword evidence="4 13" id="KW-0521">NADP</keyword>
<evidence type="ECO:0000256" key="7">
    <source>
        <dbReference type="ARBA" id="ARBA00023027"/>
    </source>
</evidence>
<dbReference type="GO" id="GO:0050661">
    <property type="term" value="F:NADP binding"/>
    <property type="evidence" value="ECO:0007669"/>
    <property type="project" value="UniProtKB-UniRule"/>
</dbReference>
<dbReference type="InterPro" id="IPR022663">
    <property type="entry name" value="DapB_C"/>
</dbReference>
<dbReference type="GO" id="GO:0008839">
    <property type="term" value="F:4-hydroxy-tetrahydrodipicolinate reductase"/>
    <property type="evidence" value="ECO:0007669"/>
    <property type="project" value="UniProtKB-UniRule"/>
</dbReference>
<dbReference type="GO" id="GO:0005829">
    <property type="term" value="C:cytosol"/>
    <property type="evidence" value="ECO:0007669"/>
    <property type="project" value="TreeGrafter"/>
</dbReference>
<dbReference type="STRING" id="28083.Lbir_0460"/>
<dbReference type="InterPro" id="IPR000846">
    <property type="entry name" value="DapB_N"/>
</dbReference>
<evidence type="ECO:0000313" key="19">
    <source>
        <dbReference type="Proteomes" id="UP000255066"/>
    </source>
</evidence>
<keyword evidence="7 13" id="KW-0520">NAD</keyword>
<dbReference type="Proteomes" id="UP000255066">
    <property type="component" value="Unassembled WGS sequence"/>
</dbReference>
<dbReference type="AlphaFoldDB" id="A0A378IDJ2"/>
<evidence type="ECO:0000256" key="5">
    <source>
        <dbReference type="ARBA" id="ARBA00022915"/>
    </source>
</evidence>
<accession>A0A378IDJ2</accession>
<dbReference type="SUPFAM" id="SSF55347">
    <property type="entry name" value="Glyceraldehyde-3-phosphate dehydrogenase-like, C-terminal domain"/>
    <property type="match status" value="1"/>
</dbReference>
<evidence type="ECO:0000256" key="4">
    <source>
        <dbReference type="ARBA" id="ARBA00022857"/>
    </source>
</evidence>
<dbReference type="FunFam" id="3.30.360.10:FF:000009">
    <property type="entry name" value="4-hydroxy-tetrahydrodipicolinate reductase"/>
    <property type="match status" value="1"/>
</dbReference>
<keyword evidence="18" id="KW-1185">Reference proteome</keyword>
<dbReference type="GO" id="GO:0009089">
    <property type="term" value="P:lysine biosynthetic process via diaminopimelate"/>
    <property type="evidence" value="ECO:0007669"/>
    <property type="project" value="UniProtKB-UniRule"/>
</dbReference>
<dbReference type="InterPro" id="IPR036291">
    <property type="entry name" value="NAD(P)-bd_dom_sf"/>
</dbReference>
<evidence type="ECO:0000313" key="16">
    <source>
        <dbReference type="EMBL" id="KTC75315.1"/>
    </source>
</evidence>
<dbReference type="InterPro" id="IPR023940">
    <property type="entry name" value="DHDPR_bac"/>
</dbReference>
<reference evidence="17 19" key="2">
    <citation type="submission" date="2018-06" db="EMBL/GenBank/DDBJ databases">
        <authorList>
            <consortium name="Pathogen Informatics"/>
            <person name="Doyle S."/>
        </authorList>
    </citation>
    <scope>NUCLEOTIDE SEQUENCE [LARGE SCALE GENOMIC DNA]</scope>
    <source>
        <strain evidence="17 19">NCTC12437</strain>
    </source>
</reference>
<dbReference type="CDD" id="cd02274">
    <property type="entry name" value="DHDPR_N"/>
    <property type="match status" value="1"/>
</dbReference>
<feature type="domain" description="Dihydrodipicolinate reductase C-terminal" evidence="15">
    <location>
        <begin position="111"/>
        <end position="244"/>
    </location>
</feature>
<dbReference type="Pfam" id="PF01113">
    <property type="entry name" value="DapB_N"/>
    <property type="match status" value="1"/>
</dbReference>